<keyword evidence="1" id="KW-0808">Transferase</keyword>
<dbReference type="EMBL" id="BKCJ011319523">
    <property type="protein sequence ID" value="GFD20094.1"/>
    <property type="molecule type" value="Genomic_DNA"/>
</dbReference>
<dbReference type="PANTHER" id="PTHR33116">
    <property type="entry name" value="REVERSE TRANSCRIPTASE ZINC-BINDING DOMAIN-CONTAINING PROTEIN-RELATED-RELATED"/>
    <property type="match status" value="1"/>
</dbReference>
<dbReference type="GO" id="GO:0003964">
    <property type="term" value="F:RNA-directed DNA polymerase activity"/>
    <property type="evidence" value="ECO:0007669"/>
    <property type="project" value="UniProtKB-KW"/>
</dbReference>
<name>A0A699UKB6_TANCI</name>
<keyword evidence="1" id="KW-0548">Nucleotidyltransferase</keyword>
<protein>
    <submittedName>
        <fullName evidence="1">Putative reverse transcriptase zinc-binding domain-containing protein</fullName>
    </submittedName>
</protein>
<dbReference type="AlphaFoldDB" id="A0A699UKB6"/>
<organism evidence="1">
    <name type="scientific">Tanacetum cinerariifolium</name>
    <name type="common">Dalmatian daisy</name>
    <name type="synonym">Chrysanthemum cinerariifolium</name>
    <dbReference type="NCBI Taxonomy" id="118510"/>
    <lineage>
        <taxon>Eukaryota</taxon>
        <taxon>Viridiplantae</taxon>
        <taxon>Streptophyta</taxon>
        <taxon>Embryophyta</taxon>
        <taxon>Tracheophyta</taxon>
        <taxon>Spermatophyta</taxon>
        <taxon>Magnoliopsida</taxon>
        <taxon>eudicotyledons</taxon>
        <taxon>Gunneridae</taxon>
        <taxon>Pentapetalae</taxon>
        <taxon>asterids</taxon>
        <taxon>campanulids</taxon>
        <taxon>Asterales</taxon>
        <taxon>Asteraceae</taxon>
        <taxon>Asteroideae</taxon>
        <taxon>Anthemideae</taxon>
        <taxon>Anthemidinae</taxon>
        <taxon>Tanacetum</taxon>
    </lineage>
</organism>
<gene>
    <name evidence="1" type="ORF">Tci_892063</name>
</gene>
<reference evidence="1" key="1">
    <citation type="journal article" date="2019" name="Sci. Rep.">
        <title>Draft genome of Tanacetum cinerariifolium, the natural source of mosquito coil.</title>
        <authorList>
            <person name="Yamashiro T."/>
            <person name="Shiraishi A."/>
            <person name="Satake H."/>
            <person name="Nakayama K."/>
        </authorList>
    </citation>
    <scope>NUCLEOTIDE SEQUENCE</scope>
</reference>
<dbReference type="PANTHER" id="PTHR33116:SF76">
    <property type="entry name" value="DUF4283 DOMAIN-CONTAINING PROTEIN"/>
    <property type="match status" value="1"/>
</dbReference>
<sequence>RVLFDIEQIMRIFLWCQGNMSRGKAKVAWDVVCLPKQEGSLGIRRLDHFNKALMVSHVWKLLSLKESLWVKWIHVYKLKNRSFWDIPYHGTMSWSWWKLLLLRPLIQEFI</sequence>
<evidence type="ECO:0000313" key="1">
    <source>
        <dbReference type="EMBL" id="GFD20094.1"/>
    </source>
</evidence>
<accession>A0A699UKB6</accession>
<proteinExistence type="predicted"/>
<keyword evidence="1" id="KW-0695">RNA-directed DNA polymerase</keyword>
<comment type="caution">
    <text evidence="1">The sequence shown here is derived from an EMBL/GenBank/DDBJ whole genome shotgun (WGS) entry which is preliminary data.</text>
</comment>
<feature type="non-terminal residue" evidence="1">
    <location>
        <position position="1"/>
    </location>
</feature>